<evidence type="ECO:0000313" key="1">
    <source>
        <dbReference type="EMBL" id="CAF3580683.1"/>
    </source>
</evidence>
<accession>A0A818ME32</accession>
<dbReference type="EMBL" id="CAJOBE010000146">
    <property type="protein sequence ID" value="CAF3580841.1"/>
    <property type="molecule type" value="Genomic_DNA"/>
</dbReference>
<evidence type="ECO:0000313" key="3">
    <source>
        <dbReference type="EMBL" id="CAF3610796.1"/>
    </source>
</evidence>
<dbReference type="EMBL" id="CAJOAX010000541">
    <property type="protein sequence ID" value="CAF3610796.1"/>
    <property type="molecule type" value="Genomic_DNA"/>
</dbReference>
<dbReference type="AlphaFoldDB" id="A0A818ME32"/>
<name>A0A818ME32_9BILA</name>
<gene>
    <name evidence="1" type="ORF">FNK824_LOCUS2412</name>
    <name evidence="2" type="ORF">FNK824_LOCUS2421</name>
    <name evidence="3" type="ORF">OTI717_LOCUS7293</name>
</gene>
<evidence type="ECO:0000313" key="2">
    <source>
        <dbReference type="EMBL" id="CAF3580841.1"/>
    </source>
</evidence>
<proteinExistence type="predicted"/>
<dbReference type="Proteomes" id="UP000663823">
    <property type="component" value="Unassembled WGS sequence"/>
</dbReference>
<reference evidence="1" key="1">
    <citation type="submission" date="2021-02" db="EMBL/GenBank/DDBJ databases">
        <authorList>
            <person name="Nowell W R."/>
        </authorList>
    </citation>
    <scope>NUCLEOTIDE SEQUENCE</scope>
</reference>
<evidence type="ECO:0000313" key="4">
    <source>
        <dbReference type="Proteomes" id="UP000663874"/>
    </source>
</evidence>
<dbReference type="EMBL" id="CAJOBE010000146">
    <property type="protein sequence ID" value="CAF3580683.1"/>
    <property type="molecule type" value="Genomic_DNA"/>
</dbReference>
<dbReference type="Proteomes" id="UP000663874">
    <property type="component" value="Unassembled WGS sequence"/>
</dbReference>
<protein>
    <submittedName>
        <fullName evidence="1">Uncharacterized protein</fullName>
    </submittedName>
</protein>
<organism evidence="1 4">
    <name type="scientific">Rotaria sordida</name>
    <dbReference type="NCBI Taxonomy" id="392033"/>
    <lineage>
        <taxon>Eukaryota</taxon>
        <taxon>Metazoa</taxon>
        <taxon>Spiralia</taxon>
        <taxon>Gnathifera</taxon>
        <taxon>Rotifera</taxon>
        <taxon>Eurotatoria</taxon>
        <taxon>Bdelloidea</taxon>
        <taxon>Philodinida</taxon>
        <taxon>Philodinidae</taxon>
        <taxon>Rotaria</taxon>
    </lineage>
</organism>
<comment type="caution">
    <text evidence="1">The sequence shown here is derived from an EMBL/GenBank/DDBJ whole genome shotgun (WGS) entry which is preliminary data.</text>
</comment>
<sequence>MLLTILARMSNDEQRLQLLQTLRNKLTNYNLNWLDIRNIINLFSKKDQIRFNILQFLLLNINNLTNKINIDDYIYLSNQCTNNNEQLKFYLFELIYKKLNIQNKNDFECIINLFQTINIKQKVENMIRIYQSDLIIDKQEVVADQHLSSLQMTSHSEQIIANNILSPTSSFVQELSLAPLKRKYSFDNKYQDYYCHQIITPSLIKQQDEFIQQRDLLSSISINSSNSSLSSTSDENIPIRTRSFMVAIKNTFERLKETSS</sequence>